<gene>
    <name evidence="3" type="ORF">CTI12_AA495770</name>
</gene>
<keyword evidence="4" id="KW-1185">Reference proteome</keyword>
<dbReference type="PANTHER" id="PTHR31181:SF67">
    <property type="entry name" value="PROLAMIN-LIKE PROTEIN (DUF1278)"/>
    <property type="match status" value="1"/>
</dbReference>
<dbReference type="AlphaFoldDB" id="A0A2U1LFR2"/>
<dbReference type="Pfam" id="PF05617">
    <property type="entry name" value="Prolamin_like"/>
    <property type="match status" value="1"/>
</dbReference>
<dbReference type="GO" id="GO:2000008">
    <property type="term" value="P:regulation of protein localization to cell surface"/>
    <property type="evidence" value="ECO:0007669"/>
    <property type="project" value="TreeGrafter"/>
</dbReference>
<proteinExistence type="predicted"/>
<name>A0A2U1LFR2_ARTAN</name>
<accession>A0A2U1LFR2</accession>
<protein>
    <submittedName>
        <fullName evidence="3">Prolamin-like domain-containing protein</fullName>
    </submittedName>
</protein>
<evidence type="ECO:0000313" key="3">
    <source>
        <dbReference type="EMBL" id="PWA47826.1"/>
    </source>
</evidence>
<evidence type="ECO:0000256" key="1">
    <source>
        <dbReference type="ARBA" id="ARBA00022729"/>
    </source>
</evidence>
<dbReference type="OrthoDB" id="1266770at2759"/>
<feature type="domain" description="Prolamin-like" evidence="2">
    <location>
        <begin position="28"/>
        <end position="90"/>
    </location>
</feature>
<organism evidence="3 4">
    <name type="scientific">Artemisia annua</name>
    <name type="common">Sweet wormwood</name>
    <dbReference type="NCBI Taxonomy" id="35608"/>
    <lineage>
        <taxon>Eukaryota</taxon>
        <taxon>Viridiplantae</taxon>
        <taxon>Streptophyta</taxon>
        <taxon>Embryophyta</taxon>
        <taxon>Tracheophyta</taxon>
        <taxon>Spermatophyta</taxon>
        <taxon>Magnoliopsida</taxon>
        <taxon>eudicotyledons</taxon>
        <taxon>Gunneridae</taxon>
        <taxon>Pentapetalae</taxon>
        <taxon>asterids</taxon>
        <taxon>campanulids</taxon>
        <taxon>Asterales</taxon>
        <taxon>Asteraceae</taxon>
        <taxon>Asteroideae</taxon>
        <taxon>Anthemideae</taxon>
        <taxon>Artemisiinae</taxon>
        <taxon>Artemisia</taxon>
    </lineage>
</organism>
<dbReference type="InterPro" id="IPR008502">
    <property type="entry name" value="Prolamin-like"/>
</dbReference>
<dbReference type="PANTHER" id="PTHR31181">
    <property type="entry name" value="EGG CELL-SECRETED PROTEIN 1.4"/>
    <property type="match status" value="1"/>
</dbReference>
<keyword evidence="1" id="KW-0732">Signal</keyword>
<sequence>MLTLARQGSSSSAPDLSLDSYKRASAINCRSAFLTMGDCYTETSRAFHSGQVRIFLGRKCCQAAQELNSWCWPIMFGYNPFYPGVLDYYCSRFENGPPITLAGTARTPEPLEADLNKASEDVSNDHILASSPADGV</sequence>
<dbReference type="EMBL" id="PKPP01009634">
    <property type="protein sequence ID" value="PWA47826.1"/>
    <property type="molecule type" value="Genomic_DNA"/>
</dbReference>
<comment type="caution">
    <text evidence="3">The sequence shown here is derived from an EMBL/GenBank/DDBJ whole genome shotgun (WGS) entry which is preliminary data.</text>
</comment>
<dbReference type="GO" id="GO:0080155">
    <property type="term" value="P:regulation of double fertilization forming a zygote and endosperm"/>
    <property type="evidence" value="ECO:0007669"/>
    <property type="project" value="TreeGrafter"/>
</dbReference>
<evidence type="ECO:0000259" key="2">
    <source>
        <dbReference type="Pfam" id="PF05617"/>
    </source>
</evidence>
<dbReference type="GO" id="GO:0031982">
    <property type="term" value="C:vesicle"/>
    <property type="evidence" value="ECO:0007669"/>
    <property type="project" value="TreeGrafter"/>
</dbReference>
<evidence type="ECO:0000313" key="4">
    <source>
        <dbReference type="Proteomes" id="UP000245207"/>
    </source>
</evidence>
<dbReference type="Proteomes" id="UP000245207">
    <property type="component" value="Unassembled WGS sequence"/>
</dbReference>
<dbReference type="GO" id="GO:0009567">
    <property type="term" value="P:double fertilization forming a zygote and endosperm"/>
    <property type="evidence" value="ECO:0007669"/>
    <property type="project" value="TreeGrafter"/>
</dbReference>
<reference evidence="3 4" key="1">
    <citation type="journal article" date="2018" name="Mol. Plant">
        <title>The genome of Artemisia annua provides insight into the evolution of Asteraceae family and artemisinin biosynthesis.</title>
        <authorList>
            <person name="Shen Q."/>
            <person name="Zhang L."/>
            <person name="Liao Z."/>
            <person name="Wang S."/>
            <person name="Yan T."/>
            <person name="Shi P."/>
            <person name="Liu M."/>
            <person name="Fu X."/>
            <person name="Pan Q."/>
            <person name="Wang Y."/>
            <person name="Lv Z."/>
            <person name="Lu X."/>
            <person name="Zhang F."/>
            <person name="Jiang W."/>
            <person name="Ma Y."/>
            <person name="Chen M."/>
            <person name="Hao X."/>
            <person name="Li L."/>
            <person name="Tang Y."/>
            <person name="Lv G."/>
            <person name="Zhou Y."/>
            <person name="Sun X."/>
            <person name="Brodelius P.E."/>
            <person name="Rose J.K.C."/>
            <person name="Tang K."/>
        </authorList>
    </citation>
    <scope>NUCLEOTIDE SEQUENCE [LARGE SCALE GENOMIC DNA]</scope>
    <source>
        <strain evidence="4">cv. Huhao1</strain>
        <tissue evidence="3">Leaf</tissue>
    </source>
</reference>
<dbReference type="GO" id="GO:0005576">
    <property type="term" value="C:extracellular region"/>
    <property type="evidence" value="ECO:0007669"/>
    <property type="project" value="TreeGrafter"/>
</dbReference>
<dbReference type="STRING" id="35608.A0A2U1LFR2"/>